<dbReference type="Pfam" id="PF26204">
    <property type="entry name" value="Med14_fung"/>
    <property type="match status" value="1"/>
</dbReference>
<dbReference type="GO" id="GO:0006357">
    <property type="term" value="P:regulation of transcription by RNA polymerase II"/>
    <property type="evidence" value="ECO:0007669"/>
    <property type="project" value="InterPro"/>
</dbReference>
<dbReference type="AlphaFoldDB" id="A0A364L7N9"/>
<feature type="region of interest" description="Disordered" evidence="12">
    <location>
        <begin position="37"/>
        <end position="59"/>
    </location>
</feature>
<keyword evidence="7 11" id="KW-0804">Transcription</keyword>
<evidence type="ECO:0000256" key="6">
    <source>
        <dbReference type="ARBA" id="ARBA00023159"/>
    </source>
</evidence>
<keyword evidence="6 11" id="KW-0010">Activator</keyword>
<dbReference type="GO" id="GO:0003712">
    <property type="term" value="F:transcription coregulator activity"/>
    <property type="evidence" value="ECO:0007669"/>
    <property type="project" value="UniProtKB-UniRule"/>
</dbReference>
<evidence type="ECO:0000256" key="4">
    <source>
        <dbReference type="ARBA" id="ARBA00019619"/>
    </source>
</evidence>
<dbReference type="GO" id="GO:0016592">
    <property type="term" value="C:mediator complex"/>
    <property type="evidence" value="ECO:0007669"/>
    <property type="project" value="UniProtKB-UniRule"/>
</dbReference>
<feature type="compositionally biased region" description="Polar residues" evidence="12">
    <location>
        <begin position="1063"/>
        <end position="1076"/>
    </location>
</feature>
<comment type="similarity">
    <text evidence="2 11">Belongs to the Mediator complex subunit 14 family.</text>
</comment>
<feature type="region of interest" description="Disordered" evidence="12">
    <location>
        <begin position="1042"/>
        <end position="1087"/>
    </location>
</feature>
<evidence type="ECO:0000256" key="12">
    <source>
        <dbReference type="SAM" id="MobiDB-lite"/>
    </source>
</evidence>
<evidence type="ECO:0000259" key="13">
    <source>
        <dbReference type="Pfam" id="PF08638"/>
    </source>
</evidence>
<dbReference type="GO" id="GO:0070847">
    <property type="term" value="C:core mediator complex"/>
    <property type="evidence" value="ECO:0007669"/>
    <property type="project" value="TreeGrafter"/>
</dbReference>
<keyword evidence="8 11" id="KW-0539">Nucleus</keyword>
<dbReference type="RefSeq" id="XP_040736327.1">
    <property type="nucleotide sequence ID" value="XM_040880562.1"/>
</dbReference>
<dbReference type="InterPro" id="IPR055122">
    <property type="entry name" value="Med14_N"/>
</dbReference>
<protein>
    <recommendedName>
        <fullName evidence="4 11">Mediator of RNA polymerase II transcription subunit 14</fullName>
    </recommendedName>
    <alternativeName>
        <fullName evidence="10 11">Mediator complex subunit 14</fullName>
    </alternativeName>
</protein>
<accession>A0A364L7N9</accession>
<dbReference type="PANTHER" id="PTHR12809:SF2">
    <property type="entry name" value="MEDIATOR OF RNA POLYMERASE II TRANSCRIPTION SUBUNIT 14"/>
    <property type="match status" value="1"/>
</dbReference>
<evidence type="ECO:0000313" key="15">
    <source>
        <dbReference type="Proteomes" id="UP000249363"/>
    </source>
</evidence>
<keyword evidence="5 11" id="KW-0805">Transcription regulation</keyword>
<dbReference type="OrthoDB" id="205099at2759"/>
<feature type="domain" description="Mediator complex subunit MED14 N-terminal" evidence="13">
    <location>
        <begin position="97"/>
        <end position="298"/>
    </location>
</feature>
<feature type="compositionally biased region" description="Polar residues" evidence="12">
    <location>
        <begin position="39"/>
        <end position="51"/>
    </location>
</feature>
<dbReference type="InterPro" id="IPR013947">
    <property type="entry name" value="Mediator_Med14"/>
</dbReference>
<evidence type="ECO:0000256" key="9">
    <source>
        <dbReference type="ARBA" id="ARBA00025687"/>
    </source>
</evidence>
<dbReference type="GeneID" id="63797039"/>
<evidence type="ECO:0000256" key="2">
    <source>
        <dbReference type="ARBA" id="ARBA00007813"/>
    </source>
</evidence>
<evidence type="ECO:0000256" key="5">
    <source>
        <dbReference type="ARBA" id="ARBA00023015"/>
    </source>
</evidence>
<dbReference type="STRING" id="1196081.A0A364L7N9"/>
<evidence type="ECO:0000256" key="1">
    <source>
        <dbReference type="ARBA" id="ARBA00004123"/>
    </source>
</evidence>
<comment type="function">
    <text evidence="9 11">Component of the Mediator complex, a coactivator involved in the regulated transcription of nearly all RNA polymerase II-dependent genes. Mediator functions as a bridge to convey information from gene-specific regulatory proteins to the basal RNA polymerase II transcription machinery. Mediator is recruited to promoters by direct interactions with regulatory proteins and serves as a scaffold for the assembly of a functional preinitiation complex with RNA polymerase II and the general transcription factors.</text>
</comment>
<evidence type="ECO:0000313" key="14">
    <source>
        <dbReference type="EMBL" id="RAO71812.1"/>
    </source>
</evidence>
<dbReference type="PANTHER" id="PTHR12809">
    <property type="entry name" value="MEDIATOR COMPLEX SUBUNIT"/>
    <property type="match status" value="1"/>
</dbReference>
<comment type="subunit">
    <text evidence="3 11">Component of the Mediator complex.</text>
</comment>
<keyword evidence="15" id="KW-1185">Reference proteome</keyword>
<dbReference type="EMBL" id="MIKG01000017">
    <property type="protein sequence ID" value="RAO71812.1"/>
    <property type="molecule type" value="Genomic_DNA"/>
</dbReference>
<comment type="subcellular location">
    <subcellularLocation>
        <location evidence="1 11">Nucleus</location>
    </subcellularLocation>
</comment>
<dbReference type="Proteomes" id="UP000249363">
    <property type="component" value="Unassembled WGS sequence"/>
</dbReference>
<name>A0A364L7N9_TALAM</name>
<sequence length="1087" mass="122160">MPGLVMDDVSASASRDWGDSYNHHESNGNSTVVRGAHQVDSNGKSDNPQQVNGFKGDDGKGQGFNTAMVLKHGQSSVMPDSVQGLWAPPLMHITQGFFPYSQLVNRAVQQCYNDLCDVITELADSTQPQQSSSANGKPDPAAMQKRIRILEFAQTKRTEFIKLLVLSQWSRQAVDVSKLIDLQNFIRTRHFAYQTAVQRVADMKRDLVRAQVANPDLQTALEVLTMGRVSNMPEFGYKPPKPLSSKRLLATLQKINRIISTRLVTSDTIPSSLNDYRVHDGRATFSVQGEFELDLSIAEEDVTSQFYFIDIRFLFTPSSPIPKGRFFNELDSQINSILKTKGLSGCFDFIHNLVLVNKINILFKQAISLSRGQWIGALRVELLHRILVVHYWPDKSGPKSWLEIGAHSGRQQRQKVSYLGLRWVRDGKECESAQIHFDTETLSMESILRSVIAIHSAHILRAVYERLCTENLFANHRLSISMQMSKTEPGNCRLNVQLTETRYLNASLEPVSGTMCIHTIPSLLCRLDKGSASDDDFVNRISRLRCIAAMEEIESDAKIFGWESVDHRKFKVDIRRVFPSNILRASFFRNRVWGSSWIIAATTSLSGDDWWILRLKARPLSYPDGSGHARVVAGGFSVQSTRVSSGDQILSPRESRYHFPDLDYSLTGALVMYSNALWLSELGYQDVLPPMDQLQLGSRLEVPCLYLKFDIAKLPRQLRITPLEGAQSKSYVRETFTISYHGIDFRTKNAIVVAHGRFHTPLRKMGLKRLKLDDCVLLRRGGTAFAMRFLVAPGQPIMTDLFERIQRLNIALSLFHTLQQSKITVKSVSLSNLSFVYAPREGFEANIVVRLDRLGHAPDLDPAIVRLRDESLFRLRLDISFNNLSPHNRIKQSLGMILNRSGPGNGVQCVLQLLKLTLPVLRALDRLVTEPQHNSALRVQVSIRGAQTFQIHYFGLRFRFLVNALQRRDKIIWTLKDISSSEGQRDVEQAVEAKLQEKIYRGKGDGWQGLGNGAVAEVDQVGNLLSELDSCFADLTPPAALPAAPSEIAEKKPGKAAKDKGQRTNGTSKINRQSQEVPKESDVIMID</sequence>
<organism evidence="14 15">
    <name type="scientific">Talaromyces amestolkiae</name>
    <dbReference type="NCBI Taxonomy" id="1196081"/>
    <lineage>
        <taxon>Eukaryota</taxon>
        <taxon>Fungi</taxon>
        <taxon>Dikarya</taxon>
        <taxon>Ascomycota</taxon>
        <taxon>Pezizomycotina</taxon>
        <taxon>Eurotiomycetes</taxon>
        <taxon>Eurotiomycetidae</taxon>
        <taxon>Eurotiales</taxon>
        <taxon>Trichocomaceae</taxon>
        <taxon>Talaromyces</taxon>
        <taxon>Talaromyces sect. Talaromyces</taxon>
    </lineage>
</organism>
<feature type="compositionally biased region" description="Basic and acidic residues" evidence="12">
    <location>
        <begin position="1077"/>
        <end position="1087"/>
    </location>
</feature>
<evidence type="ECO:0000256" key="8">
    <source>
        <dbReference type="ARBA" id="ARBA00023242"/>
    </source>
</evidence>
<evidence type="ECO:0000256" key="11">
    <source>
        <dbReference type="RuleBase" id="RU365082"/>
    </source>
</evidence>
<reference evidence="14 15" key="1">
    <citation type="journal article" date="2017" name="Biotechnol. Biofuels">
        <title>Differential beta-glucosidase expression as a function of carbon source availability in Talaromyces amestolkiae: a genomic and proteomic approach.</title>
        <authorList>
            <person name="de Eugenio L.I."/>
            <person name="Mendez-Liter J.A."/>
            <person name="Nieto-Dominguez M."/>
            <person name="Alonso L."/>
            <person name="Gil-Munoz J."/>
            <person name="Barriuso J."/>
            <person name="Prieto A."/>
            <person name="Martinez M.J."/>
        </authorList>
    </citation>
    <scope>NUCLEOTIDE SEQUENCE [LARGE SCALE GENOMIC DNA]</scope>
    <source>
        <strain evidence="14 15">CIB</strain>
    </source>
</reference>
<evidence type="ECO:0000256" key="3">
    <source>
        <dbReference type="ARBA" id="ARBA00011837"/>
    </source>
</evidence>
<comment type="caution">
    <text evidence="14">The sequence shown here is derived from an EMBL/GenBank/DDBJ whole genome shotgun (WGS) entry which is preliminary data.</text>
</comment>
<evidence type="ECO:0000256" key="10">
    <source>
        <dbReference type="ARBA" id="ARBA00032007"/>
    </source>
</evidence>
<evidence type="ECO:0000256" key="7">
    <source>
        <dbReference type="ARBA" id="ARBA00023163"/>
    </source>
</evidence>
<gene>
    <name evidence="14" type="ORF">BHQ10_007824</name>
</gene>
<dbReference type="Pfam" id="PF08638">
    <property type="entry name" value="Med14"/>
    <property type="match status" value="1"/>
</dbReference>
<feature type="compositionally biased region" description="Basic and acidic residues" evidence="12">
    <location>
        <begin position="1048"/>
        <end position="1062"/>
    </location>
</feature>
<proteinExistence type="inferred from homology"/>